<keyword evidence="3" id="KW-0812">Transmembrane</keyword>
<keyword evidence="5" id="KW-0472">Membrane</keyword>
<evidence type="ECO:0000256" key="1">
    <source>
        <dbReference type="ARBA" id="ARBA00022475"/>
    </source>
</evidence>
<protein>
    <submittedName>
        <fullName evidence="6">Lipopolysaccharide export system protein LptC</fullName>
    </submittedName>
</protein>
<proteinExistence type="predicted"/>
<reference evidence="6 7" key="1">
    <citation type="submission" date="2016-02" db="EMBL/GenBank/DDBJ databases">
        <title>Secondary metabolites in Legionella.</title>
        <authorList>
            <person name="Tobias N.J."/>
            <person name="Bode H.B."/>
        </authorList>
    </citation>
    <scope>NUCLEOTIDE SEQUENCE [LARGE SCALE GENOMIC DNA]</scope>
    <source>
        <strain evidence="6 7">DSM 19216</strain>
    </source>
</reference>
<name>A0A1E5JTK5_9GAMM</name>
<dbReference type="Gene3D" id="2.60.450.10">
    <property type="entry name" value="Lipopolysaccharide (LPS) transport protein A like domain"/>
    <property type="match status" value="1"/>
</dbReference>
<dbReference type="InterPro" id="IPR052363">
    <property type="entry name" value="LPS_export_LptC"/>
</dbReference>
<dbReference type="Pfam" id="PF06835">
    <property type="entry name" value="LptC"/>
    <property type="match status" value="1"/>
</dbReference>
<dbReference type="EMBL" id="LSOG01000036">
    <property type="protein sequence ID" value="OEH47851.1"/>
    <property type="molecule type" value="Genomic_DNA"/>
</dbReference>
<evidence type="ECO:0000256" key="4">
    <source>
        <dbReference type="ARBA" id="ARBA00022989"/>
    </source>
</evidence>
<dbReference type="GO" id="GO:0017089">
    <property type="term" value="F:glycolipid transfer activity"/>
    <property type="evidence" value="ECO:0007669"/>
    <property type="project" value="TreeGrafter"/>
</dbReference>
<sequence length="190" mass="21597">MNATKQFAWLFFTLILLACSGWYYSHTRTLIRLDSETLANSVDTTISHVIVRQFNQQGALANKLITPFMQHIQKGNVYLFQNPHIVVSQEEQPPWDISSIRAKSFEGGKQITFTGNVIVRQKKGNNSQESTLKTEEVTYYPKEKKASSDLLVTYEQPGNIIQSTGMNAYLDEKRVELLHQARGSYVPTHG</sequence>
<organism evidence="6 7">
    <name type="scientific">Legionella parisiensis</name>
    <dbReference type="NCBI Taxonomy" id="45071"/>
    <lineage>
        <taxon>Bacteria</taxon>
        <taxon>Pseudomonadati</taxon>
        <taxon>Pseudomonadota</taxon>
        <taxon>Gammaproteobacteria</taxon>
        <taxon>Legionellales</taxon>
        <taxon>Legionellaceae</taxon>
        <taxon>Legionella</taxon>
    </lineage>
</organism>
<accession>A0A1E5JTK5</accession>
<keyword evidence="1" id="KW-1003">Cell membrane</keyword>
<dbReference type="STRING" id="45071.Lpar_2005"/>
<dbReference type="PANTHER" id="PTHR37481">
    <property type="entry name" value="LIPOPOLYSACCHARIDE EXPORT SYSTEM PROTEIN LPTC"/>
    <property type="match status" value="1"/>
</dbReference>
<dbReference type="OrthoDB" id="5731914at2"/>
<dbReference type="InterPro" id="IPR026265">
    <property type="entry name" value="LptC"/>
</dbReference>
<evidence type="ECO:0000256" key="2">
    <source>
        <dbReference type="ARBA" id="ARBA00022519"/>
    </source>
</evidence>
<keyword evidence="4" id="KW-1133">Transmembrane helix</keyword>
<dbReference type="AlphaFoldDB" id="A0A1E5JTK5"/>
<evidence type="ECO:0000313" key="6">
    <source>
        <dbReference type="EMBL" id="OEH47851.1"/>
    </source>
</evidence>
<dbReference type="PANTHER" id="PTHR37481:SF1">
    <property type="entry name" value="LIPOPOLYSACCHARIDE EXPORT SYSTEM PROTEIN LPTC"/>
    <property type="match status" value="1"/>
</dbReference>
<dbReference type="NCBIfam" id="TIGR04409">
    <property type="entry name" value="LptC_YrbK"/>
    <property type="match status" value="1"/>
</dbReference>
<dbReference type="PATRIC" id="fig|45071.6.peg.2149"/>
<dbReference type="RefSeq" id="WP_058517821.1">
    <property type="nucleotide sequence ID" value="NZ_CAAAIE010000010.1"/>
</dbReference>
<evidence type="ECO:0000256" key="3">
    <source>
        <dbReference type="ARBA" id="ARBA00022692"/>
    </source>
</evidence>
<dbReference type="Proteomes" id="UP000095229">
    <property type="component" value="Unassembled WGS sequence"/>
</dbReference>
<dbReference type="InterPro" id="IPR010664">
    <property type="entry name" value="LipoPS_assembly_LptC-rel"/>
</dbReference>
<evidence type="ECO:0000313" key="7">
    <source>
        <dbReference type="Proteomes" id="UP000095229"/>
    </source>
</evidence>
<keyword evidence="7" id="KW-1185">Reference proteome</keyword>
<dbReference type="GO" id="GO:0015221">
    <property type="term" value="F:lipopolysaccharide transmembrane transporter activity"/>
    <property type="evidence" value="ECO:0007669"/>
    <property type="project" value="InterPro"/>
</dbReference>
<keyword evidence="2" id="KW-0997">Cell inner membrane</keyword>
<dbReference type="PROSITE" id="PS51257">
    <property type="entry name" value="PROKAR_LIPOPROTEIN"/>
    <property type="match status" value="1"/>
</dbReference>
<evidence type="ECO:0000256" key="5">
    <source>
        <dbReference type="ARBA" id="ARBA00023136"/>
    </source>
</evidence>
<dbReference type="GO" id="GO:0005886">
    <property type="term" value="C:plasma membrane"/>
    <property type="evidence" value="ECO:0007669"/>
    <property type="project" value="InterPro"/>
</dbReference>
<gene>
    <name evidence="6" type="primary">lptC</name>
    <name evidence="6" type="ORF">lpari_01039</name>
</gene>
<comment type="caution">
    <text evidence="6">The sequence shown here is derived from an EMBL/GenBank/DDBJ whole genome shotgun (WGS) entry which is preliminary data.</text>
</comment>
<dbReference type="GO" id="GO:0030288">
    <property type="term" value="C:outer membrane-bounded periplasmic space"/>
    <property type="evidence" value="ECO:0007669"/>
    <property type="project" value="TreeGrafter"/>
</dbReference>